<protein>
    <submittedName>
        <fullName evidence="2">Uncharacterized protein LOC142164659 isoform X1</fullName>
    </submittedName>
</protein>
<gene>
    <name evidence="2" type="primary">LOC142164659</name>
</gene>
<evidence type="ECO:0000313" key="1">
    <source>
        <dbReference type="Proteomes" id="UP000790787"/>
    </source>
</evidence>
<evidence type="ECO:0000313" key="2">
    <source>
        <dbReference type="RefSeq" id="XP_075078998.1"/>
    </source>
</evidence>
<accession>A0AC58S225</accession>
<reference evidence="1" key="1">
    <citation type="journal article" date="2014" name="Nat. Commun.">
        <title>The tobacco genome sequence and its comparison with those of tomato and potato.</title>
        <authorList>
            <person name="Sierro N."/>
            <person name="Battey J.N."/>
            <person name="Ouadi S."/>
            <person name="Bakaher N."/>
            <person name="Bovet L."/>
            <person name="Willig A."/>
            <person name="Goepfert S."/>
            <person name="Peitsch M.C."/>
            <person name="Ivanov N.V."/>
        </authorList>
    </citation>
    <scope>NUCLEOTIDE SEQUENCE [LARGE SCALE GENOMIC DNA]</scope>
</reference>
<proteinExistence type="predicted"/>
<keyword evidence="1" id="KW-1185">Reference proteome</keyword>
<sequence>MAIPAGVFPGLKSNSNLHLYSSLPSSLLSNKKALNRFNSGIHKLKTRRLHSEVRPKAMFLENPVMGDLIATALSGGIALSMLRLWEETAKRGVFDQKTNRKLVHISIGLVFMLCWPMFSSDRQGAILASLIPGLNIIKMLLLGLGLWKDDATVKSMSRFGDHRFSNLKNIYSFYQTASLNHLLLQNLAITNNNKLSHSQKLIQLRMRLLSKFI</sequence>
<reference evidence="2" key="2">
    <citation type="submission" date="2025-08" db="UniProtKB">
        <authorList>
            <consortium name="RefSeq"/>
        </authorList>
    </citation>
    <scope>IDENTIFICATION</scope>
    <source>
        <tissue evidence="2">Leaf</tissue>
    </source>
</reference>
<dbReference type="RefSeq" id="XP_075078998.1">
    <property type="nucleotide sequence ID" value="XM_075222897.1"/>
</dbReference>
<name>A0AC58S225_TOBAC</name>
<organism evidence="1 2">
    <name type="scientific">Nicotiana tabacum</name>
    <name type="common">Common tobacco</name>
    <dbReference type="NCBI Taxonomy" id="4097"/>
    <lineage>
        <taxon>Eukaryota</taxon>
        <taxon>Viridiplantae</taxon>
        <taxon>Streptophyta</taxon>
        <taxon>Embryophyta</taxon>
        <taxon>Tracheophyta</taxon>
        <taxon>Spermatophyta</taxon>
        <taxon>Magnoliopsida</taxon>
        <taxon>eudicotyledons</taxon>
        <taxon>Gunneridae</taxon>
        <taxon>Pentapetalae</taxon>
        <taxon>asterids</taxon>
        <taxon>lamiids</taxon>
        <taxon>Solanales</taxon>
        <taxon>Solanaceae</taxon>
        <taxon>Nicotianoideae</taxon>
        <taxon>Nicotianeae</taxon>
        <taxon>Nicotiana</taxon>
    </lineage>
</organism>
<dbReference type="Proteomes" id="UP000790787">
    <property type="component" value="Chromosome 10"/>
</dbReference>